<name>A0ABU3DYR0_9FLAO</name>
<accession>A0ABU3DYR0</accession>
<dbReference type="Proteomes" id="UP001261624">
    <property type="component" value="Unassembled WGS sequence"/>
</dbReference>
<evidence type="ECO:0000256" key="1">
    <source>
        <dbReference type="SAM" id="Phobius"/>
    </source>
</evidence>
<gene>
    <name evidence="2" type="ORF">RM549_03330</name>
</gene>
<sequence length="83" mass="9402">MISSSSKKRNLSSETSKVSFVQQLSSWTSTLNLELFFSLFLGGIFLAIFIFSDNVLLEELSKAMIIITFLSLFRFLKPNSNNL</sequence>
<protein>
    <submittedName>
        <fullName evidence="2">Uncharacterized protein</fullName>
    </submittedName>
</protein>
<dbReference type="RefSeq" id="WP_311681173.1">
    <property type="nucleotide sequence ID" value="NZ_JAVRHM010000002.1"/>
</dbReference>
<evidence type="ECO:0000313" key="3">
    <source>
        <dbReference type="Proteomes" id="UP001261624"/>
    </source>
</evidence>
<comment type="caution">
    <text evidence="2">The sequence shown here is derived from an EMBL/GenBank/DDBJ whole genome shotgun (WGS) entry which is preliminary data.</text>
</comment>
<organism evidence="2 3">
    <name type="scientific">Autumnicola patrickiae</name>
    <dbReference type="NCBI Taxonomy" id="3075591"/>
    <lineage>
        <taxon>Bacteria</taxon>
        <taxon>Pseudomonadati</taxon>
        <taxon>Bacteroidota</taxon>
        <taxon>Flavobacteriia</taxon>
        <taxon>Flavobacteriales</taxon>
        <taxon>Flavobacteriaceae</taxon>
        <taxon>Autumnicola</taxon>
    </lineage>
</organism>
<dbReference type="EMBL" id="JAVRHM010000002">
    <property type="protein sequence ID" value="MDT0688798.1"/>
    <property type="molecule type" value="Genomic_DNA"/>
</dbReference>
<feature type="transmembrane region" description="Helical" evidence="1">
    <location>
        <begin position="35"/>
        <end position="52"/>
    </location>
</feature>
<evidence type="ECO:0000313" key="2">
    <source>
        <dbReference type="EMBL" id="MDT0688798.1"/>
    </source>
</evidence>
<keyword evidence="3" id="KW-1185">Reference proteome</keyword>
<keyword evidence="1" id="KW-1133">Transmembrane helix</keyword>
<keyword evidence="1" id="KW-0472">Membrane</keyword>
<keyword evidence="1" id="KW-0812">Transmembrane</keyword>
<proteinExistence type="predicted"/>
<reference evidence="2 3" key="1">
    <citation type="submission" date="2023-09" db="EMBL/GenBank/DDBJ databases">
        <authorList>
            <person name="Rey-Velasco X."/>
        </authorList>
    </citation>
    <scope>NUCLEOTIDE SEQUENCE [LARGE SCALE GENOMIC DNA]</scope>
    <source>
        <strain evidence="2 3">F188</strain>
    </source>
</reference>